<dbReference type="Proteomes" id="UP001595693">
    <property type="component" value="Unassembled WGS sequence"/>
</dbReference>
<protein>
    <recommendedName>
        <fullName evidence="4">Mobilization protein</fullName>
    </recommendedName>
</protein>
<evidence type="ECO:0000256" key="1">
    <source>
        <dbReference type="SAM" id="Coils"/>
    </source>
</evidence>
<proteinExistence type="predicted"/>
<evidence type="ECO:0000313" key="3">
    <source>
        <dbReference type="Proteomes" id="UP001595693"/>
    </source>
</evidence>
<dbReference type="EMBL" id="JBHSAJ010000155">
    <property type="protein sequence ID" value="MFC3937955.1"/>
    <property type="molecule type" value="Genomic_DNA"/>
</dbReference>
<keyword evidence="1" id="KW-0175">Coiled coil</keyword>
<evidence type="ECO:0000313" key="2">
    <source>
        <dbReference type="EMBL" id="MFC3937955.1"/>
    </source>
</evidence>
<name>A0ABV8DHX2_9BURK</name>
<organism evidence="2 3">
    <name type="scientific">Acidovorax facilis</name>
    <dbReference type="NCBI Taxonomy" id="12917"/>
    <lineage>
        <taxon>Bacteria</taxon>
        <taxon>Pseudomonadati</taxon>
        <taxon>Pseudomonadota</taxon>
        <taxon>Betaproteobacteria</taxon>
        <taxon>Burkholderiales</taxon>
        <taxon>Comamonadaceae</taxon>
        <taxon>Acidovorax</taxon>
    </lineage>
</organism>
<accession>A0ABV8DHX2</accession>
<sequence>MKADDIKNRIEKLKVEKNQLDKRQRNLEALMNKKKKNEDTRRKIILGALILKELEKNKGLQNYVVGLLNTLGERDKVLFKELTSGQQAPKNP</sequence>
<reference evidence="3" key="1">
    <citation type="journal article" date="2019" name="Int. J. Syst. Evol. Microbiol.">
        <title>The Global Catalogue of Microorganisms (GCM) 10K type strain sequencing project: providing services to taxonomists for standard genome sequencing and annotation.</title>
        <authorList>
            <consortium name="The Broad Institute Genomics Platform"/>
            <consortium name="The Broad Institute Genome Sequencing Center for Infectious Disease"/>
            <person name="Wu L."/>
            <person name="Ma J."/>
        </authorList>
    </citation>
    <scope>NUCLEOTIDE SEQUENCE [LARGE SCALE GENOMIC DNA]</scope>
    <source>
        <strain evidence="3">CCUG 2113</strain>
    </source>
</reference>
<feature type="coiled-coil region" evidence="1">
    <location>
        <begin position="3"/>
        <end position="40"/>
    </location>
</feature>
<dbReference type="RefSeq" id="WP_084651283.1">
    <property type="nucleotide sequence ID" value="NZ_JAMXAX010000163.1"/>
</dbReference>
<evidence type="ECO:0008006" key="4">
    <source>
        <dbReference type="Google" id="ProtNLM"/>
    </source>
</evidence>
<keyword evidence="3" id="KW-1185">Reference proteome</keyword>
<comment type="caution">
    <text evidence="2">The sequence shown here is derived from an EMBL/GenBank/DDBJ whole genome shotgun (WGS) entry which is preliminary data.</text>
</comment>
<gene>
    <name evidence="2" type="ORF">ACFOW3_25380</name>
</gene>